<evidence type="ECO:0000313" key="2">
    <source>
        <dbReference type="EMBL" id="NYE17374.1"/>
    </source>
</evidence>
<dbReference type="SUPFAM" id="SSF55811">
    <property type="entry name" value="Nudix"/>
    <property type="match status" value="1"/>
</dbReference>
<dbReference type="Proteomes" id="UP000591272">
    <property type="component" value="Unassembled WGS sequence"/>
</dbReference>
<dbReference type="Pfam" id="PF00293">
    <property type="entry name" value="NUDIX"/>
    <property type="match status" value="1"/>
</dbReference>
<dbReference type="AlphaFoldDB" id="A0A7Y9GJ44"/>
<proteinExistence type="predicted"/>
<dbReference type="InterPro" id="IPR000086">
    <property type="entry name" value="NUDIX_hydrolase_dom"/>
</dbReference>
<reference evidence="2 3" key="1">
    <citation type="submission" date="2020-07" db="EMBL/GenBank/DDBJ databases">
        <title>Sequencing the genomes of 1000 actinobacteria strains.</title>
        <authorList>
            <person name="Klenk H.-P."/>
        </authorList>
    </citation>
    <scope>NUCLEOTIDE SEQUENCE [LARGE SCALE GENOMIC DNA]</scope>
    <source>
        <strain evidence="2 3">DSM 43461</strain>
    </source>
</reference>
<protein>
    <submittedName>
        <fullName evidence="2">8-oxo-dGTP pyrophosphatase MutT (NUDIX family)</fullName>
    </submittedName>
</protein>
<dbReference type="InterPro" id="IPR015797">
    <property type="entry name" value="NUDIX_hydrolase-like_dom_sf"/>
</dbReference>
<comment type="caution">
    <text evidence="2">The sequence shown here is derived from an EMBL/GenBank/DDBJ whole genome shotgun (WGS) entry which is preliminary data.</text>
</comment>
<dbReference type="Gene3D" id="3.90.79.10">
    <property type="entry name" value="Nucleoside Triphosphate Pyrophosphohydrolase"/>
    <property type="match status" value="1"/>
</dbReference>
<feature type="domain" description="Nudix hydrolase" evidence="1">
    <location>
        <begin position="12"/>
        <end position="145"/>
    </location>
</feature>
<accession>A0A7Y9GJ44</accession>
<organism evidence="2 3">
    <name type="scientific">Actinomadura citrea</name>
    <dbReference type="NCBI Taxonomy" id="46158"/>
    <lineage>
        <taxon>Bacteria</taxon>
        <taxon>Bacillati</taxon>
        <taxon>Actinomycetota</taxon>
        <taxon>Actinomycetes</taxon>
        <taxon>Streptosporangiales</taxon>
        <taxon>Thermomonosporaceae</taxon>
        <taxon>Actinomadura</taxon>
    </lineage>
</organism>
<name>A0A7Y9GJ44_9ACTN</name>
<evidence type="ECO:0000313" key="3">
    <source>
        <dbReference type="Proteomes" id="UP000591272"/>
    </source>
</evidence>
<dbReference type="RefSeq" id="WP_179837733.1">
    <property type="nucleotide sequence ID" value="NZ_BMRD01000021.1"/>
</dbReference>
<sequence>MNAAPNKPKKPCDGHSVAVIVTDPQLGVLIGDISDGRGASGVGGHVTDDFADFDEAAHGEVREETGLIVTSLRPLFEEPVWRSNPCKRGDGPFGLGHFWQLYVAEVEGCLTPDRGSFHNVRWVSKTQLQELAQRTLQRVRNELTDEEWASKPGLTFSWVRWLVEADLIEMAEPELQEIEEFMLTDETNRPNTARESTR</sequence>
<gene>
    <name evidence="2" type="ORF">BJ999_007670</name>
</gene>
<evidence type="ECO:0000259" key="1">
    <source>
        <dbReference type="PROSITE" id="PS51462"/>
    </source>
</evidence>
<dbReference type="EMBL" id="JACCBT010000001">
    <property type="protein sequence ID" value="NYE17374.1"/>
    <property type="molecule type" value="Genomic_DNA"/>
</dbReference>
<keyword evidence="3" id="KW-1185">Reference proteome</keyword>
<dbReference type="CDD" id="cd02883">
    <property type="entry name" value="NUDIX_Hydrolase"/>
    <property type="match status" value="1"/>
</dbReference>
<dbReference type="PROSITE" id="PS51462">
    <property type="entry name" value="NUDIX"/>
    <property type="match status" value="1"/>
</dbReference>